<proteinExistence type="predicted"/>
<dbReference type="Proteomes" id="UP000509545">
    <property type="component" value="Chromosome"/>
</dbReference>
<gene>
    <name evidence="1" type="ORF">GN234_07680</name>
</gene>
<protein>
    <submittedName>
        <fullName evidence="1">Uncharacterized protein</fullName>
    </submittedName>
</protein>
<evidence type="ECO:0000313" key="2">
    <source>
        <dbReference type="Proteomes" id="UP000509545"/>
    </source>
</evidence>
<dbReference type="RefSeq" id="WP_176688207.1">
    <property type="nucleotide sequence ID" value="NZ_CP048810.1"/>
</dbReference>
<dbReference type="EMBL" id="CP048810">
    <property type="protein sequence ID" value="QKS81826.1"/>
    <property type="molecule type" value="Genomic_DNA"/>
</dbReference>
<dbReference type="KEGG" id="pbz:GN234_07680"/>
<sequence>MNYFQDFEKDQDGWRFIQGDGKIVTEAGGNHYLTGDEYVTDYGLQKIFKLPFEDKSPVTIKFKIKVPKTVSLKYLSCGFMNGLTSLAVPESDDQWHSCEAVLPPPPSSELPMVRIWAYQDEVNYPQGIGFDDIEIVQQQ</sequence>
<keyword evidence="2" id="KW-1185">Reference proteome</keyword>
<evidence type="ECO:0000313" key="1">
    <source>
        <dbReference type="EMBL" id="QKS81826.1"/>
    </source>
</evidence>
<organism evidence="1 2">
    <name type="scientific">Pseudomonas bijieensis</name>
    <dbReference type="NCBI Taxonomy" id="2681983"/>
    <lineage>
        <taxon>Bacteria</taxon>
        <taxon>Pseudomonadati</taxon>
        <taxon>Pseudomonadota</taxon>
        <taxon>Gammaproteobacteria</taxon>
        <taxon>Pseudomonadales</taxon>
        <taxon>Pseudomonadaceae</taxon>
        <taxon>Pseudomonas</taxon>
    </lineage>
</organism>
<dbReference type="AlphaFoldDB" id="A0A6N1CC40"/>
<reference evidence="1 2" key="1">
    <citation type="submission" date="2020-02" db="EMBL/GenBank/DDBJ databases">
        <authorList>
            <person name="Liang J."/>
        </authorList>
    </citation>
    <scope>NUCLEOTIDE SEQUENCE [LARGE SCALE GENOMIC DNA]</scope>
    <source>
        <strain evidence="1 2">L22-9</strain>
    </source>
</reference>
<accession>A0A6N1CC40</accession>
<name>A0A6N1CC40_9PSED</name>